<sequence>MSVEDTLTAAKPPPLIAGDFILPADKLSLVGKEQLRGRPYNCASGSCTREDQALHLQKHLTELTMRPHSDPGQRTPPPSAYISAPPTTKSESGASGSAPMDPMPGPSREYFIYSCILGLISCSVFLRINYELKMVIMLIALVGYNVILLHTHGSTLDDYNKFLYAMAPMKRPGILKDLKTMGSVSLFIFFVTLLVLGRQNEYYCRLDFLWKNKFKKEREEIETMENLNRVLLENVLPAHVAEHFLARNLKNEDLYHQSYDCVCVMFASIPDFKEFYTESDVNKEGLECLRLLNEIIADFDDLLSKPKFSGVEKIKTIGSTYMAATGLSATPSQEHSQEPERQYMHIGTMVEFAFALVAKLDVINKHSFNDFKLRIGINHGPVIAGVIGAQKPQYDIWGNTVNVASRMDSTGVLDKIQEATEPDGQREEKAAEQASGKHQLPLCALSAFSYIPPGRRDPPEHSYFHQEFKTGIVSTYDSIFKRPMGYNEKLHRCDREHANSRGLNINDESLLVAVTQEGNAAPVYIYSQFTFTRKCSKCIKCINSAECFHSTEARVNFRSVALWEAIPQFPQSPLPIGILG</sequence>
<keyword evidence="22" id="KW-1185">Reference proteome</keyword>
<evidence type="ECO:0000256" key="9">
    <source>
        <dbReference type="ARBA" id="ARBA00022741"/>
    </source>
</evidence>
<proteinExistence type="inferred from homology"/>
<comment type="subcellular location">
    <subcellularLocation>
        <location evidence="4">Membrane</location>
        <topology evidence="4">Multi-pass membrane protein</topology>
    </subcellularLocation>
</comment>
<evidence type="ECO:0000313" key="21">
    <source>
        <dbReference type="EMBL" id="EMP37678.1"/>
    </source>
</evidence>
<keyword evidence="10" id="KW-0067">ATP-binding</keyword>
<keyword evidence="11" id="KW-0460">Magnesium</keyword>
<dbReference type="InterPro" id="IPR029787">
    <property type="entry name" value="Nucleotide_cyclase"/>
</dbReference>
<accession>M7BZZ9</accession>
<dbReference type="EC" id="4.6.1.1" evidence="5"/>
<evidence type="ECO:0000256" key="11">
    <source>
        <dbReference type="ARBA" id="ARBA00022842"/>
    </source>
</evidence>
<evidence type="ECO:0000256" key="4">
    <source>
        <dbReference type="ARBA" id="ARBA00004141"/>
    </source>
</evidence>
<evidence type="ECO:0000256" key="13">
    <source>
        <dbReference type="ARBA" id="ARBA00022998"/>
    </source>
</evidence>
<keyword evidence="13" id="KW-0115">cAMP biosynthesis</keyword>
<dbReference type="eggNOG" id="KOG3619">
    <property type="taxonomic scope" value="Eukaryota"/>
</dbReference>
<feature type="compositionally biased region" description="Polar residues" evidence="18">
    <location>
        <begin position="85"/>
        <end position="95"/>
    </location>
</feature>
<dbReference type="Pfam" id="PF00211">
    <property type="entry name" value="Guanylate_cyc"/>
    <property type="match status" value="1"/>
</dbReference>
<feature type="transmembrane region" description="Helical" evidence="19">
    <location>
        <begin position="110"/>
        <end position="128"/>
    </location>
</feature>
<name>M7BZZ9_CHEMY</name>
<dbReference type="InterPro" id="IPR018297">
    <property type="entry name" value="A/G_cyclase_CS"/>
</dbReference>
<organism evidence="21 22">
    <name type="scientific">Chelonia mydas</name>
    <name type="common">Green sea-turtle</name>
    <name type="synonym">Chelonia agassizi</name>
    <dbReference type="NCBI Taxonomy" id="8469"/>
    <lineage>
        <taxon>Eukaryota</taxon>
        <taxon>Metazoa</taxon>
        <taxon>Chordata</taxon>
        <taxon>Craniata</taxon>
        <taxon>Vertebrata</taxon>
        <taxon>Euteleostomi</taxon>
        <taxon>Archelosauria</taxon>
        <taxon>Testudinata</taxon>
        <taxon>Testudines</taxon>
        <taxon>Cryptodira</taxon>
        <taxon>Durocryptodira</taxon>
        <taxon>Americhelydia</taxon>
        <taxon>Chelonioidea</taxon>
        <taxon>Cheloniidae</taxon>
        <taxon>Chelonia</taxon>
    </lineage>
</organism>
<dbReference type="PANTHER" id="PTHR45627">
    <property type="entry name" value="ADENYLATE CYCLASE TYPE 1"/>
    <property type="match status" value="1"/>
</dbReference>
<keyword evidence="15" id="KW-0325">Glycoprotein</keyword>
<dbReference type="GO" id="GO:0005524">
    <property type="term" value="F:ATP binding"/>
    <property type="evidence" value="ECO:0007669"/>
    <property type="project" value="UniProtKB-KW"/>
</dbReference>
<keyword evidence="16 17" id="KW-0456">Lyase</keyword>
<dbReference type="SMART" id="SM00044">
    <property type="entry name" value="CYCc"/>
    <property type="match status" value="1"/>
</dbReference>
<evidence type="ECO:0000256" key="5">
    <source>
        <dbReference type="ARBA" id="ARBA00012201"/>
    </source>
</evidence>
<feature type="transmembrane region" description="Helical" evidence="19">
    <location>
        <begin position="134"/>
        <end position="156"/>
    </location>
</feature>
<keyword evidence="6 19" id="KW-0812">Transmembrane</keyword>
<dbReference type="GO" id="GO:0005886">
    <property type="term" value="C:plasma membrane"/>
    <property type="evidence" value="ECO:0007669"/>
    <property type="project" value="TreeGrafter"/>
</dbReference>
<dbReference type="InterPro" id="IPR027901">
    <property type="entry name" value="CFAP90"/>
</dbReference>
<evidence type="ECO:0000256" key="7">
    <source>
        <dbReference type="ARBA" id="ARBA00022723"/>
    </source>
</evidence>
<keyword evidence="14 19" id="KW-0472">Membrane</keyword>
<evidence type="ECO:0000256" key="10">
    <source>
        <dbReference type="ARBA" id="ARBA00022840"/>
    </source>
</evidence>
<dbReference type="PANTHER" id="PTHR45627:SF6">
    <property type="entry name" value="ADENYLATE CYCLASE TYPE 2"/>
    <property type="match status" value="1"/>
</dbReference>
<evidence type="ECO:0000256" key="3">
    <source>
        <dbReference type="ARBA" id="ARBA00001946"/>
    </source>
</evidence>
<feature type="transmembrane region" description="Helical" evidence="19">
    <location>
        <begin position="177"/>
        <end position="196"/>
    </location>
</feature>
<evidence type="ECO:0000256" key="8">
    <source>
        <dbReference type="ARBA" id="ARBA00022737"/>
    </source>
</evidence>
<dbReference type="GO" id="GO:0007193">
    <property type="term" value="P:adenylate cyclase-inhibiting G protein-coupled receptor signaling pathway"/>
    <property type="evidence" value="ECO:0007669"/>
    <property type="project" value="TreeGrafter"/>
</dbReference>
<reference evidence="22" key="1">
    <citation type="journal article" date="2013" name="Nat. Genet.">
        <title>The draft genomes of soft-shell turtle and green sea turtle yield insights into the development and evolution of the turtle-specific body plan.</title>
        <authorList>
            <person name="Wang Z."/>
            <person name="Pascual-Anaya J."/>
            <person name="Zadissa A."/>
            <person name="Li W."/>
            <person name="Niimura Y."/>
            <person name="Huang Z."/>
            <person name="Li C."/>
            <person name="White S."/>
            <person name="Xiong Z."/>
            <person name="Fang D."/>
            <person name="Wang B."/>
            <person name="Ming Y."/>
            <person name="Chen Y."/>
            <person name="Zheng Y."/>
            <person name="Kuraku S."/>
            <person name="Pignatelli M."/>
            <person name="Herrero J."/>
            <person name="Beal K."/>
            <person name="Nozawa M."/>
            <person name="Li Q."/>
            <person name="Wang J."/>
            <person name="Zhang H."/>
            <person name="Yu L."/>
            <person name="Shigenobu S."/>
            <person name="Wang J."/>
            <person name="Liu J."/>
            <person name="Flicek P."/>
            <person name="Searle S."/>
            <person name="Wang J."/>
            <person name="Kuratani S."/>
            <person name="Yin Y."/>
            <person name="Aken B."/>
            <person name="Zhang G."/>
            <person name="Irie N."/>
        </authorList>
    </citation>
    <scope>NUCLEOTIDE SEQUENCE [LARGE SCALE GENOMIC DNA]</scope>
</reference>
<dbReference type="Gene3D" id="3.30.70.1230">
    <property type="entry name" value="Nucleotide cyclase"/>
    <property type="match status" value="1"/>
</dbReference>
<keyword evidence="12 19" id="KW-1133">Transmembrane helix</keyword>
<evidence type="ECO:0000256" key="19">
    <source>
        <dbReference type="SAM" id="Phobius"/>
    </source>
</evidence>
<dbReference type="STRING" id="8469.M7BZZ9"/>
<dbReference type="GO" id="GO:0007189">
    <property type="term" value="P:adenylate cyclase-activating G protein-coupled receptor signaling pathway"/>
    <property type="evidence" value="ECO:0007669"/>
    <property type="project" value="TreeGrafter"/>
</dbReference>
<gene>
    <name evidence="21" type="ORF">UY3_05138</name>
</gene>
<dbReference type="GO" id="GO:0035556">
    <property type="term" value="P:intracellular signal transduction"/>
    <property type="evidence" value="ECO:0007669"/>
    <property type="project" value="InterPro"/>
</dbReference>
<dbReference type="GO" id="GO:0004016">
    <property type="term" value="F:adenylate cyclase activity"/>
    <property type="evidence" value="ECO:0007669"/>
    <property type="project" value="UniProtKB-EC"/>
</dbReference>
<evidence type="ECO:0000256" key="15">
    <source>
        <dbReference type="ARBA" id="ARBA00023180"/>
    </source>
</evidence>
<dbReference type="Pfam" id="PF15074">
    <property type="entry name" value="CFAP90"/>
    <property type="match status" value="1"/>
</dbReference>
<dbReference type="CDD" id="cd07556">
    <property type="entry name" value="Nucleotidyl_cyc_III"/>
    <property type="match status" value="1"/>
</dbReference>
<dbReference type="PROSITE" id="PS50125">
    <property type="entry name" value="GUANYLATE_CYCLASE_2"/>
    <property type="match status" value="1"/>
</dbReference>
<dbReference type="GO" id="GO:0046872">
    <property type="term" value="F:metal ion binding"/>
    <property type="evidence" value="ECO:0007669"/>
    <property type="project" value="UniProtKB-KW"/>
</dbReference>
<evidence type="ECO:0000259" key="20">
    <source>
        <dbReference type="PROSITE" id="PS50125"/>
    </source>
</evidence>
<protein>
    <recommendedName>
        <fullName evidence="5">adenylate cyclase</fullName>
        <ecNumber evidence="5">4.6.1.1</ecNumber>
    </recommendedName>
</protein>
<dbReference type="EMBL" id="KB521361">
    <property type="protein sequence ID" value="EMP37678.1"/>
    <property type="molecule type" value="Genomic_DNA"/>
</dbReference>
<keyword evidence="9" id="KW-0547">Nucleotide-binding</keyword>
<dbReference type="GO" id="GO:0006171">
    <property type="term" value="P:cAMP biosynthetic process"/>
    <property type="evidence" value="ECO:0007669"/>
    <property type="project" value="UniProtKB-KW"/>
</dbReference>
<comment type="catalytic activity">
    <reaction evidence="1">
        <text>ATP = 3',5'-cyclic AMP + diphosphate</text>
        <dbReference type="Rhea" id="RHEA:15389"/>
        <dbReference type="ChEBI" id="CHEBI:30616"/>
        <dbReference type="ChEBI" id="CHEBI:33019"/>
        <dbReference type="ChEBI" id="CHEBI:58165"/>
        <dbReference type="EC" id="4.6.1.1"/>
    </reaction>
</comment>
<keyword evidence="8" id="KW-0677">Repeat</keyword>
<evidence type="ECO:0000256" key="1">
    <source>
        <dbReference type="ARBA" id="ARBA00001593"/>
    </source>
</evidence>
<evidence type="ECO:0000256" key="12">
    <source>
        <dbReference type="ARBA" id="ARBA00022989"/>
    </source>
</evidence>
<keyword evidence="7" id="KW-0479">Metal-binding</keyword>
<feature type="domain" description="Guanylate cyclase" evidence="20">
    <location>
        <begin position="263"/>
        <end position="408"/>
    </location>
</feature>
<dbReference type="Proteomes" id="UP000031443">
    <property type="component" value="Unassembled WGS sequence"/>
</dbReference>
<comment type="similarity">
    <text evidence="17">Belongs to the adenylyl cyclase class-4/guanylyl cyclase family.</text>
</comment>
<comment type="cofactor">
    <cofactor evidence="2">
        <name>Mn(2+)</name>
        <dbReference type="ChEBI" id="CHEBI:29035"/>
    </cofactor>
</comment>
<evidence type="ECO:0000256" key="17">
    <source>
        <dbReference type="RuleBase" id="RU000405"/>
    </source>
</evidence>
<evidence type="ECO:0000256" key="14">
    <source>
        <dbReference type="ARBA" id="ARBA00023136"/>
    </source>
</evidence>
<evidence type="ECO:0000256" key="18">
    <source>
        <dbReference type="SAM" id="MobiDB-lite"/>
    </source>
</evidence>
<dbReference type="SUPFAM" id="SSF55073">
    <property type="entry name" value="Nucleotide cyclase"/>
    <property type="match status" value="1"/>
</dbReference>
<dbReference type="FunFam" id="3.30.70.1230:FF:000003">
    <property type="entry name" value="Adenylate cyclase"/>
    <property type="match status" value="1"/>
</dbReference>
<dbReference type="PROSITE" id="PS00452">
    <property type="entry name" value="GUANYLATE_CYCLASE_1"/>
    <property type="match status" value="1"/>
</dbReference>
<evidence type="ECO:0000256" key="6">
    <source>
        <dbReference type="ARBA" id="ARBA00022692"/>
    </source>
</evidence>
<comment type="cofactor">
    <cofactor evidence="3">
        <name>Mg(2+)</name>
        <dbReference type="ChEBI" id="CHEBI:18420"/>
    </cofactor>
</comment>
<evidence type="ECO:0000313" key="22">
    <source>
        <dbReference type="Proteomes" id="UP000031443"/>
    </source>
</evidence>
<feature type="region of interest" description="Disordered" evidence="18">
    <location>
        <begin position="65"/>
        <end position="102"/>
    </location>
</feature>
<dbReference type="AlphaFoldDB" id="M7BZZ9"/>
<evidence type="ECO:0000256" key="2">
    <source>
        <dbReference type="ARBA" id="ARBA00001936"/>
    </source>
</evidence>
<dbReference type="InterPro" id="IPR001054">
    <property type="entry name" value="A/G_cyclase"/>
</dbReference>
<evidence type="ECO:0000256" key="16">
    <source>
        <dbReference type="ARBA" id="ARBA00023239"/>
    </source>
</evidence>